<evidence type="ECO:0000313" key="2">
    <source>
        <dbReference type="EMBL" id="KIM86648.1"/>
    </source>
</evidence>
<dbReference type="OrthoDB" id="3246730at2759"/>
<dbReference type="STRING" id="765440.A0A0C3BJX3"/>
<reference evidence="3" key="2">
    <citation type="submission" date="2015-01" db="EMBL/GenBank/DDBJ databases">
        <title>Evolutionary Origins and Diversification of the Mycorrhizal Mutualists.</title>
        <authorList>
            <consortium name="DOE Joint Genome Institute"/>
            <consortium name="Mycorrhizal Genomics Consortium"/>
            <person name="Kohler A."/>
            <person name="Kuo A."/>
            <person name="Nagy L.G."/>
            <person name="Floudas D."/>
            <person name="Copeland A."/>
            <person name="Barry K.W."/>
            <person name="Cichocki N."/>
            <person name="Veneault-Fourrey C."/>
            <person name="LaButti K."/>
            <person name="Lindquist E.A."/>
            <person name="Lipzen A."/>
            <person name="Lundell T."/>
            <person name="Morin E."/>
            <person name="Murat C."/>
            <person name="Riley R."/>
            <person name="Ohm R."/>
            <person name="Sun H."/>
            <person name="Tunlid A."/>
            <person name="Henrissat B."/>
            <person name="Grigoriev I.V."/>
            <person name="Hibbett D.S."/>
            <person name="Martin F."/>
        </authorList>
    </citation>
    <scope>NUCLEOTIDE SEQUENCE [LARGE SCALE GENOMIC DNA]</scope>
    <source>
        <strain evidence="3">F 1598</strain>
    </source>
</reference>
<feature type="region of interest" description="Disordered" evidence="1">
    <location>
        <begin position="949"/>
        <end position="1020"/>
    </location>
</feature>
<keyword evidence="3" id="KW-1185">Reference proteome</keyword>
<gene>
    <name evidence="2" type="ORF">PILCRDRAFT_815889</name>
</gene>
<dbReference type="InParanoid" id="A0A0C3BJX3"/>
<dbReference type="PANTHER" id="PTHR33096">
    <property type="entry name" value="CXC2 DOMAIN-CONTAINING PROTEIN"/>
    <property type="match status" value="1"/>
</dbReference>
<evidence type="ECO:0000256" key="1">
    <source>
        <dbReference type="SAM" id="MobiDB-lite"/>
    </source>
</evidence>
<dbReference type="PANTHER" id="PTHR33096:SF1">
    <property type="entry name" value="CXC1-LIKE CYSTEINE CLUSTER ASSOCIATED WITH KDZ TRANSPOSASES DOMAIN-CONTAINING PROTEIN"/>
    <property type="match status" value="1"/>
</dbReference>
<dbReference type="AlphaFoldDB" id="A0A0C3BJX3"/>
<proteinExistence type="predicted"/>
<feature type="compositionally biased region" description="Basic and acidic residues" evidence="1">
    <location>
        <begin position="977"/>
        <end position="986"/>
    </location>
</feature>
<sequence>MNIARLYPLPNALIYVTTLRAFNSQRANFGYLYRHLIMAGPRKRPGVSTKKLRISTSSRDSLGRSVKPTHHVYGVNALAKKSVDARERRKARHAEMTPEEQRRIEAMREVPTTSNTNMDCDGEWQDINIHDVLDGTIPLDISHAGGEFAALSDAIHSDMTKKHQHRVDLRTRQDRTTCRELAFERQMHALTDAYMEWSASNDNRDEAGYFCAPKPGDISADSGSVKIKVVNVFASKNAVSLPILPTDKYIVSALVRQGIMPCSPISPSVGITIHCLELYRITHLRDPHLSIQSWVKSLCDLHSVQFQRHLSHQFSIAFDVYLQIRSQTHQRVQNILQRNSPDWRLKHACPACTYKLKDEVPLLFKMLYAVDGNDSLRRILRRSQSRDDDETLGDSSELPGAFKIPGDRYLSREYVDTWADGVLQEMLGDDLDLDDPDYNPCADRWKNMKDDLTKKMWAIFDETGIFLALCRHGFCLVIADMVQSGELAKYPLAMVAKMLECFGDGLGCGYDIGCKFKTTLNNSPLGHMARDNHHRCLVGAFHGHAHNRICQLDHLATYISGLGLEDLEGCERAFSKSNSLAGSVRYASIFHRKQAIVTYFEHNDNFEVYQNLSKFMLNNYEQALGILDSTPDALANAMRDLNVTNVTVFEDWRAEEKEYLIGLKKEPLEETLHMEYLQKLINLQAAEQDVAAAMSIQWATNTSASMTQGKRDSTRTTETARRHALEKRDKELAVVWALEQRLGIEHRWDSSCAEWQETARLVVRRKYQRALDTLEGLIVARMFELTKMNRSQTGYSLRKHISKALQARSSAIKTALERYNTAAAALMPPRPPLHWKEVVEYAFLADFDLLRDTRQDISQHPWATPAGRLAMDSYYKMCRATEEIERLNVEIPRLATYLRDEDIYLRTCEEHVRAFDKPLSHQIHIHRKERSRFTVNHLRRLHEISQLKGFSGSITPGESIEKGPGASAGTPNIQAPTEHDADRDEQTVGAGTSDIIDEDETAEDMEDDEAAEEAEEEETRVLFDVLHVSGDS</sequence>
<protein>
    <recommendedName>
        <fullName evidence="4">CxC1-like cysteine cluster associated with KDZ transposases domain-containing protein</fullName>
    </recommendedName>
</protein>
<feature type="compositionally biased region" description="Basic residues" evidence="1">
    <location>
        <begin position="44"/>
        <end position="53"/>
    </location>
</feature>
<dbReference type="EMBL" id="KN832981">
    <property type="protein sequence ID" value="KIM86648.1"/>
    <property type="molecule type" value="Genomic_DNA"/>
</dbReference>
<feature type="region of interest" description="Disordered" evidence="1">
    <location>
        <begin position="44"/>
        <end position="66"/>
    </location>
</feature>
<dbReference type="InterPro" id="IPR040521">
    <property type="entry name" value="KDZ"/>
</dbReference>
<dbReference type="HOGENOM" id="CLU_013084_2_0_1"/>
<name>A0A0C3BJX3_PILCF</name>
<dbReference type="Pfam" id="PF18758">
    <property type="entry name" value="KDZ"/>
    <property type="match status" value="1"/>
</dbReference>
<accession>A0A0C3BJX3</accession>
<organism evidence="2 3">
    <name type="scientific">Piloderma croceum (strain F 1598)</name>
    <dbReference type="NCBI Taxonomy" id="765440"/>
    <lineage>
        <taxon>Eukaryota</taxon>
        <taxon>Fungi</taxon>
        <taxon>Dikarya</taxon>
        <taxon>Basidiomycota</taxon>
        <taxon>Agaricomycotina</taxon>
        <taxon>Agaricomycetes</taxon>
        <taxon>Agaricomycetidae</taxon>
        <taxon>Atheliales</taxon>
        <taxon>Atheliaceae</taxon>
        <taxon>Piloderma</taxon>
    </lineage>
</organism>
<feature type="compositionally biased region" description="Acidic residues" evidence="1">
    <location>
        <begin position="995"/>
        <end position="1018"/>
    </location>
</feature>
<evidence type="ECO:0000313" key="3">
    <source>
        <dbReference type="Proteomes" id="UP000054166"/>
    </source>
</evidence>
<evidence type="ECO:0008006" key="4">
    <source>
        <dbReference type="Google" id="ProtNLM"/>
    </source>
</evidence>
<dbReference type="Proteomes" id="UP000054166">
    <property type="component" value="Unassembled WGS sequence"/>
</dbReference>
<reference evidence="2 3" key="1">
    <citation type="submission" date="2014-04" db="EMBL/GenBank/DDBJ databases">
        <authorList>
            <consortium name="DOE Joint Genome Institute"/>
            <person name="Kuo A."/>
            <person name="Tarkka M."/>
            <person name="Buscot F."/>
            <person name="Kohler A."/>
            <person name="Nagy L.G."/>
            <person name="Floudas D."/>
            <person name="Copeland A."/>
            <person name="Barry K.W."/>
            <person name="Cichocki N."/>
            <person name="Veneault-Fourrey C."/>
            <person name="LaButti K."/>
            <person name="Lindquist E.A."/>
            <person name="Lipzen A."/>
            <person name="Lundell T."/>
            <person name="Morin E."/>
            <person name="Murat C."/>
            <person name="Sun H."/>
            <person name="Tunlid A."/>
            <person name="Henrissat B."/>
            <person name="Grigoriev I.V."/>
            <person name="Hibbett D.S."/>
            <person name="Martin F."/>
            <person name="Nordberg H.P."/>
            <person name="Cantor M.N."/>
            <person name="Hua S.X."/>
        </authorList>
    </citation>
    <scope>NUCLEOTIDE SEQUENCE [LARGE SCALE GENOMIC DNA]</scope>
    <source>
        <strain evidence="2 3">F 1598</strain>
    </source>
</reference>